<feature type="region of interest" description="Disordered" evidence="1">
    <location>
        <begin position="1"/>
        <end position="149"/>
    </location>
</feature>
<evidence type="ECO:0008006" key="5">
    <source>
        <dbReference type="Google" id="ProtNLM"/>
    </source>
</evidence>
<keyword evidence="2" id="KW-0812">Transmembrane</keyword>
<gene>
    <name evidence="3" type="ORF">PU648_22620</name>
</gene>
<dbReference type="RefSeq" id="WP_316733050.1">
    <property type="nucleotide sequence ID" value="NZ_JARAKF010000001.1"/>
</dbReference>
<name>A0ABU3UME9_9ACTN</name>
<keyword evidence="4" id="KW-1185">Reference proteome</keyword>
<feature type="transmembrane region" description="Helical" evidence="2">
    <location>
        <begin position="164"/>
        <end position="188"/>
    </location>
</feature>
<organism evidence="3 4">
    <name type="scientific">Streptomyces mirabilis</name>
    <dbReference type="NCBI Taxonomy" id="68239"/>
    <lineage>
        <taxon>Bacteria</taxon>
        <taxon>Bacillati</taxon>
        <taxon>Actinomycetota</taxon>
        <taxon>Actinomycetes</taxon>
        <taxon>Kitasatosporales</taxon>
        <taxon>Streptomycetaceae</taxon>
        <taxon>Streptomyces</taxon>
    </lineage>
</organism>
<feature type="transmembrane region" description="Helical" evidence="2">
    <location>
        <begin position="217"/>
        <end position="242"/>
    </location>
</feature>
<evidence type="ECO:0000256" key="1">
    <source>
        <dbReference type="SAM" id="MobiDB-lite"/>
    </source>
</evidence>
<dbReference type="Proteomes" id="UP001257627">
    <property type="component" value="Unassembled WGS sequence"/>
</dbReference>
<evidence type="ECO:0000256" key="2">
    <source>
        <dbReference type="SAM" id="Phobius"/>
    </source>
</evidence>
<dbReference type="EMBL" id="JARAKF010000001">
    <property type="protein sequence ID" value="MDU8995096.1"/>
    <property type="molecule type" value="Genomic_DNA"/>
</dbReference>
<sequence>MPDRSLRLPPLLLRERHPSPTPPRESGDTPAGGNGSADGRGPDTDSGTGSGSGSGSGSDDNPFAPPPEGTPDRPWQPRRPASGQGPNENDGSGPGSDPGQSPWGSQWSDRQPGRSSGGGFGDRPGAPHGQGGPEGPGGGPGAGMRWDPTDPAQRRARYALLSGMWAFFFALFSWPYVALLLGALAVYWGVSALRAKPRAQDPDTPAPDANTRPQTTAAVSGLVTASLAIIMVAATFTAQLVYSDYYSCTNDALTNSAKQSCNDLLPKDLRGVLGTRG</sequence>
<proteinExistence type="predicted"/>
<reference evidence="3 4" key="1">
    <citation type="submission" date="2023-02" db="EMBL/GenBank/DDBJ databases">
        <authorList>
            <person name="Maleckis M."/>
        </authorList>
    </citation>
    <scope>NUCLEOTIDE SEQUENCE [LARGE SCALE GENOMIC DNA]</scope>
    <source>
        <strain evidence="3 4">P8-A2</strain>
    </source>
</reference>
<accession>A0ABU3UME9</accession>
<evidence type="ECO:0000313" key="4">
    <source>
        <dbReference type="Proteomes" id="UP001257627"/>
    </source>
</evidence>
<evidence type="ECO:0000313" key="3">
    <source>
        <dbReference type="EMBL" id="MDU8995096.1"/>
    </source>
</evidence>
<feature type="compositionally biased region" description="Gly residues" evidence="1">
    <location>
        <begin position="115"/>
        <end position="142"/>
    </location>
</feature>
<protein>
    <recommendedName>
        <fullName evidence="5">Integral membrane protein</fullName>
    </recommendedName>
</protein>
<comment type="caution">
    <text evidence="3">The sequence shown here is derived from an EMBL/GenBank/DDBJ whole genome shotgun (WGS) entry which is preliminary data.</text>
</comment>
<keyword evidence="2" id="KW-1133">Transmembrane helix</keyword>
<feature type="compositionally biased region" description="Low complexity" evidence="1">
    <location>
        <begin position="95"/>
        <end position="106"/>
    </location>
</feature>
<keyword evidence="2" id="KW-0472">Membrane</keyword>